<comment type="caution">
    <text evidence="1">The sequence shown here is derived from an EMBL/GenBank/DDBJ whole genome shotgun (WGS) entry which is preliminary data.</text>
</comment>
<sequence length="500" mass="58710">MAGLCEGGNEPAGSLKCILAVCCFPDILKAEKCQLNSYQANVMDKNLHTKGTCTTNRSQVEIGHILDMRAKTDMQWPSNNFRKFYNYIANQATKGNIEGGKFGPVLWIEFGVAQWSERLDIHLNASPFLLQRGTRLENESWPHVSVATMQWYADNNVHRLDWPAQCPDLNPNEHIWDELDRRLKSREMRPTSIVQLSAMLQEEWRCSPVDILHKLVESMPDRVAAVIATRGALYGAETWTLQLSEEKRLEAFEMWIWRRMESVKWTDRIRNETVLERVDEERIMLKLIRKRKRNWLGHWLRRNYLLKDALEEMSILTEDLNMRQVFAKFILKLLLSDEQKQHRLQVSQDVINRAENDSDLLNRTVNQKYYKSVLGRLRENVPKKRPALWRDKNWALHHENAPAHCGFSIRNFLAKFQIPVLPQPPCSPDIAPADFYLLSKLKFSLKENLLVSIEDIQAITEKVLNILKKENFQERFQNWKHRWSRCVQSEGDYFERDPSQ</sequence>
<organism evidence="1 2">
    <name type="scientific">Periplaneta americana</name>
    <name type="common">American cockroach</name>
    <name type="synonym">Blatta americana</name>
    <dbReference type="NCBI Taxonomy" id="6978"/>
    <lineage>
        <taxon>Eukaryota</taxon>
        <taxon>Metazoa</taxon>
        <taxon>Ecdysozoa</taxon>
        <taxon>Arthropoda</taxon>
        <taxon>Hexapoda</taxon>
        <taxon>Insecta</taxon>
        <taxon>Pterygota</taxon>
        <taxon>Neoptera</taxon>
        <taxon>Polyneoptera</taxon>
        <taxon>Dictyoptera</taxon>
        <taxon>Blattodea</taxon>
        <taxon>Blattoidea</taxon>
        <taxon>Blattidae</taxon>
        <taxon>Blattinae</taxon>
        <taxon>Periplaneta</taxon>
    </lineage>
</organism>
<dbReference type="PANTHER" id="PTHR46060">
    <property type="entry name" value="MARINER MOS1 TRANSPOSASE-LIKE PROTEIN"/>
    <property type="match status" value="1"/>
</dbReference>
<dbReference type="InterPro" id="IPR052709">
    <property type="entry name" value="Transposase-MT_Hybrid"/>
</dbReference>
<dbReference type="EMBL" id="JAJSOF020000019">
    <property type="protein sequence ID" value="KAJ4438241.1"/>
    <property type="molecule type" value="Genomic_DNA"/>
</dbReference>
<keyword evidence="2" id="KW-1185">Reference proteome</keyword>
<proteinExistence type="predicted"/>
<dbReference type="Proteomes" id="UP001148838">
    <property type="component" value="Unassembled WGS sequence"/>
</dbReference>
<protein>
    <submittedName>
        <fullName evidence="1">Uncharacterized protein</fullName>
    </submittedName>
</protein>
<dbReference type="InterPro" id="IPR036397">
    <property type="entry name" value="RNaseH_sf"/>
</dbReference>
<evidence type="ECO:0000313" key="1">
    <source>
        <dbReference type="EMBL" id="KAJ4438241.1"/>
    </source>
</evidence>
<evidence type="ECO:0000313" key="2">
    <source>
        <dbReference type="Proteomes" id="UP001148838"/>
    </source>
</evidence>
<dbReference type="Gene3D" id="3.30.420.10">
    <property type="entry name" value="Ribonuclease H-like superfamily/Ribonuclease H"/>
    <property type="match status" value="2"/>
</dbReference>
<name>A0ABQ8SWY6_PERAM</name>
<accession>A0ABQ8SWY6</accession>
<reference evidence="1 2" key="1">
    <citation type="journal article" date="2022" name="Allergy">
        <title>Genome assembly and annotation of Periplaneta americana reveal a comprehensive cockroach allergen profile.</title>
        <authorList>
            <person name="Wang L."/>
            <person name="Xiong Q."/>
            <person name="Saelim N."/>
            <person name="Wang L."/>
            <person name="Nong W."/>
            <person name="Wan A.T."/>
            <person name="Shi M."/>
            <person name="Liu X."/>
            <person name="Cao Q."/>
            <person name="Hui J.H.L."/>
            <person name="Sookrung N."/>
            <person name="Leung T.F."/>
            <person name="Tungtrongchitr A."/>
            <person name="Tsui S.K.W."/>
        </authorList>
    </citation>
    <scope>NUCLEOTIDE SEQUENCE [LARGE SCALE GENOMIC DNA]</scope>
    <source>
        <strain evidence="1">PWHHKU_190912</strain>
    </source>
</reference>
<dbReference type="PANTHER" id="PTHR46060:SF1">
    <property type="entry name" value="MARINER MOS1 TRANSPOSASE-LIKE PROTEIN"/>
    <property type="match status" value="1"/>
</dbReference>
<gene>
    <name evidence="1" type="ORF">ANN_14180</name>
</gene>